<reference evidence="1" key="1">
    <citation type="journal article" date="2021" name="Mol. Plant Microbe Interact.">
        <title>Complete Genome Sequence of the Plant-Pathogenic Fungus Colletotrichum lupini.</title>
        <authorList>
            <person name="Baroncelli R."/>
            <person name="Pensec F."/>
            <person name="Da Lio D."/>
            <person name="Boufleur T."/>
            <person name="Vicente I."/>
            <person name="Sarrocco S."/>
            <person name="Picot A."/>
            <person name="Baraldi E."/>
            <person name="Sukno S."/>
            <person name="Thon M."/>
            <person name="Le Floch G."/>
        </authorList>
    </citation>
    <scope>NUCLEOTIDE SEQUENCE</scope>
    <source>
        <strain evidence="1">IMI 504893</strain>
    </source>
</reference>
<proteinExistence type="predicted"/>
<evidence type="ECO:0000313" key="1">
    <source>
        <dbReference type="EMBL" id="UQC74197.1"/>
    </source>
</evidence>
<organism evidence="1 2">
    <name type="scientific">Colletotrichum lupini</name>
    <dbReference type="NCBI Taxonomy" id="145971"/>
    <lineage>
        <taxon>Eukaryota</taxon>
        <taxon>Fungi</taxon>
        <taxon>Dikarya</taxon>
        <taxon>Ascomycota</taxon>
        <taxon>Pezizomycotina</taxon>
        <taxon>Sordariomycetes</taxon>
        <taxon>Hypocreomycetidae</taxon>
        <taxon>Glomerellales</taxon>
        <taxon>Glomerellaceae</taxon>
        <taxon>Colletotrichum</taxon>
        <taxon>Colletotrichum acutatum species complex</taxon>
    </lineage>
</organism>
<name>A0A9Q8W952_9PEZI</name>
<dbReference type="AlphaFoldDB" id="A0A9Q8W952"/>
<keyword evidence="2" id="KW-1185">Reference proteome</keyword>
<accession>A0A9Q8W952</accession>
<protein>
    <submittedName>
        <fullName evidence="1">Uncharacterized protein</fullName>
    </submittedName>
</protein>
<sequence length="142" mass="16927">MLGLNLAKMDKTPIIHAYRHLYRELLRAVQFAPPHRYTVRNQLRASFRDKDAVWDPEVSKRTLWFIQAARREAGIEHKVLKNLVRVAWERQNMDTWKVSFRKESESRGKDVIQEANNMKATVYNHYDMTINMLNKSMGIRLR</sequence>
<evidence type="ECO:0000313" key="2">
    <source>
        <dbReference type="Proteomes" id="UP000830671"/>
    </source>
</evidence>
<dbReference type="EMBL" id="CP019471">
    <property type="protein sequence ID" value="UQC74197.1"/>
    <property type="molecule type" value="Genomic_DNA"/>
</dbReference>
<dbReference type="KEGG" id="clup:CLUP02_00845"/>
<dbReference type="Proteomes" id="UP000830671">
    <property type="component" value="Chromosome 1"/>
</dbReference>
<gene>
    <name evidence="1" type="ORF">CLUP02_00845</name>
</gene>
<dbReference type="RefSeq" id="XP_049135848.1">
    <property type="nucleotide sequence ID" value="XM_049279891.1"/>
</dbReference>
<dbReference type="GeneID" id="73334901"/>